<reference evidence="2 3" key="1">
    <citation type="submission" date="2020-01" db="EMBL/GenBank/DDBJ databases">
        <authorList>
            <consortium name="DOE Joint Genome Institute"/>
            <person name="Haridas S."/>
            <person name="Albert R."/>
            <person name="Binder M."/>
            <person name="Bloem J."/>
            <person name="Labutti K."/>
            <person name="Salamov A."/>
            <person name="Andreopoulos B."/>
            <person name="Baker S.E."/>
            <person name="Barry K."/>
            <person name="Bills G."/>
            <person name="Bluhm B.H."/>
            <person name="Cannon C."/>
            <person name="Castanera R."/>
            <person name="Culley D.E."/>
            <person name="Daum C."/>
            <person name="Ezra D."/>
            <person name="Gonzalez J.B."/>
            <person name="Henrissat B."/>
            <person name="Kuo A."/>
            <person name="Liang C."/>
            <person name="Lipzen A."/>
            <person name="Lutzoni F."/>
            <person name="Magnuson J."/>
            <person name="Mondo S."/>
            <person name="Nolan M."/>
            <person name="Ohm R."/>
            <person name="Pangilinan J."/>
            <person name="Park H.-J.H."/>
            <person name="Ramirez L."/>
            <person name="Alfaro M."/>
            <person name="Sun H."/>
            <person name="Tritt A."/>
            <person name="Yoshinaga Y."/>
            <person name="Zwiers L.-H.L."/>
            <person name="Turgeon B.G."/>
            <person name="Goodwin S.B."/>
            <person name="Spatafora J.W."/>
            <person name="Crous P.W."/>
            <person name="Grigoriev I.V."/>
        </authorList>
    </citation>
    <scope>NUCLEOTIDE SEQUENCE [LARGE SCALE GENOMIC DNA]</scope>
    <source>
        <strain evidence="2 3">CBS 611.86</strain>
    </source>
</reference>
<sequence length="203" mass="21571">MRAETLPPCRQLADTPSSLENAEALLSTFLTESESHPHLHPDAVLTPTGAAFSSHGGPTGGMVMHSLRRVAAGLRGEYLEPEVAEADLHAQSPHGNGSNIYTSADAIAAAAEEGWQDMSEYEREAGVDEVGDLGARTSAVLPADKGMAIAATDGAEAGEADRKKRKTADPDAHMNKAARKAAKKARQKETRRDKEKKKAYKGE</sequence>
<proteinExistence type="predicted"/>
<dbReference type="EMBL" id="JAADJZ010000003">
    <property type="protein sequence ID" value="KAF2876541.1"/>
    <property type="molecule type" value="Genomic_DNA"/>
</dbReference>
<evidence type="ECO:0000256" key="1">
    <source>
        <dbReference type="SAM" id="MobiDB-lite"/>
    </source>
</evidence>
<feature type="compositionally biased region" description="Basic residues" evidence="1">
    <location>
        <begin position="194"/>
        <end position="203"/>
    </location>
</feature>
<feature type="region of interest" description="Disordered" evidence="1">
    <location>
        <begin position="152"/>
        <end position="203"/>
    </location>
</feature>
<keyword evidence="3" id="KW-1185">Reference proteome</keyword>
<dbReference type="AlphaFoldDB" id="A0A7C8MGU8"/>
<evidence type="ECO:0000313" key="2">
    <source>
        <dbReference type="EMBL" id="KAF2876541.1"/>
    </source>
</evidence>
<feature type="compositionally biased region" description="Basic residues" evidence="1">
    <location>
        <begin position="176"/>
        <end position="186"/>
    </location>
</feature>
<comment type="caution">
    <text evidence="2">The sequence shown here is derived from an EMBL/GenBank/DDBJ whole genome shotgun (WGS) entry which is preliminary data.</text>
</comment>
<organism evidence="2 3">
    <name type="scientific">Massariosphaeria phaeospora</name>
    <dbReference type="NCBI Taxonomy" id="100035"/>
    <lineage>
        <taxon>Eukaryota</taxon>
        <taxon>Fungi</taxon>
        <taxon>Dikarya</taxon>
        <taxon>Ascomycota</taxon>
        <taxon>Pezizomycotina</taxon>
        <taxon>Dothideomycetes</taxon>
        <taxon>Pleosporomycetidae</taxon>
        <taxon>Pleosporales</taxon>
        <taxon>Pleosporales incertae sedis</taxon>
        <taxon>Massariosphaeria</taxon>
    </lineage>
</organism>
<accession>A0A7C8MGU8</accession>
<name>A0A7C8MGU8_9PLEO</name>
<feature type="compositionally biased region" description="Basic and acidic residues" evidence="1">
    <location>
        <begin position="159"/>
        <end position="174"/>
    </location>
</feature>
<gene>
    <name evidence="2" type="ORF">BDV95DRAFT_229127</name>
</gene>
<evidence type="ECO:0000313" key="3">
    <source>
        <dbReference type="Proteomes" id="UP000481861"/>
    </source>
</evidence>
<protein>
    <submittedName>
        <fullName evidence="2">Uncharacterized protein</fullName>
    </submittedName>
</protein>
<dbReference type="OrthoDB" id="5426872at2759"/>
<dbReference type="Proteomes" id="UP000481861">
    <property type="component" value="Unassembled WGS sequence"/>
</dbReference>